<dbReference type="EMBL" id="OY731401">
    <property type="protein sequence ID" value="CAJ1950222.1"/>
    <property type="molecule type" value="Genomic_DNA"/>
</dbReference>
<dbReference type="PANTHER" id="PTHR31509">
    <property type="entry name" value="BPS1-LIKE PROTEIN"/>
    <property type="match status" value="1"/>
</dbReference>
<evidence type="ECO:0000313" key="2">
    <source>
        <dbReference type="Proteomes" id="UP001189624"/>
    </source>
</evidence>
<dbReference type="Proteomes" id="UP001189624">
    <property type="component" value="Chromosome 4"/>
</dbReference>
<reference evidence="1" key="1">
    <citation type="submission" date="2023-10" db="EMBL/GenBank/DDBJ databases">
        <authorList>
            <person name="Domelevo Entfellner J.-B."/>
        </authorList>
    </citation>
    <scope>NUCLEOTIDE SEQUENCE</scope>
</reference>
<organism evidence="1 2">
    <name type="scientific">Sphenostylis stenocarpa</name>
    <dbReference type="NCBI Taxonomy" id="92480"/>
    <lineage>
        <taxon>Eukaryota</taxon>
        <taxon>Viridiplantae</taxon>
        <taxon>Streptophyta</taxon>
        <taxon>Embryophyta</taxon>
        <taxon>Tracheophyta</taxon>
        <taxon>Spermatophyta</taxon>
        <taxon>Magnoliopsida</taxon>
        <taxon>eudicotyledons</taxon>
        <taxon>Gunneridae</taxon>
        <taxon>Pentapetalae</taxon>
        <taxon>rosids</taxon>
        <taxon>fabids</taxon>
        <taxon>Fabales</taxon>
        <taxon>Fabaceae</taxon>
        <taxon>Papilionoideae</taxon>
        <taxon>50 kb inversion clade</taxon>
        <taxon>NPAAA clade</taxon>
        <taxon>indigoferoid/millettioid clade</taxon>
        <taxon>Phaseoleae</taxon>
        <taxon>Sphenostylis</taxon>
    </lineage>
</organism>
<protein>
    <submittedName>
        <fullName evidence="1">Uncharacterized protein</fullName>
    </submittedName>
</protein>
<proteinExistence type="predicted"/>
<name>A0AA86VG60_9FABA</name>
<dbReference type="AlphaFoldDB" id="A0AA86VG60"/>
<evidence type="ECO:0000313" key="1">
    <source>
        <dbReference type="EMBL" id="CAJ1950222.1"/>
    </source>
</evidence>
<keyword evidence="2" id="KW-1185">Reference proteome</keyword>
<accession>A0AA86VG60</accession>
<dbReference type="Gramene" id="rna-AYBTSS11_LOCUS14139">
    <property type="protein sequence ID" value="CAJ1950222.1"/>
    <property type="gene ID" value="gene-AYBTSS11_LOCUS14139"/>
</dbReference>
<sequence>MNYSQDSHPFGCFFPFGNLFKMISPRGSHMSPQLLAMLQAFEGTLRERLKNLIPKSKDEILTMAWMTLAMNSLSESYNNIANLITNLELPSNVWREKWVDV</sequence>
<gene>
    <name evidence="1" type="ORF">AYBTSS11_LOCUS14139</name>
</gene>